<reference evidence="2 3" key="1">
    <citation type="submission" date="2017-02" db="EMBL/GenBank/DDBJ databases">
        <title>Genomes of Trichoderma spp. with biocontrol activity.</title>
        <authorList>
            <person name="Gardiner D."/>
            <person name="Kazan K."/>
            <person name="Vos C."/>
            <person name="Harvey P."/>
        </authorList>
    </citation>
    <scope>NUCLEOTIDE SEQUENCE [LARGE SCALE GENOMIC DNA]</scope>
    <source>
        <strain evidence="2 3">A5MH</strain>
    </source>
</reference>
<accession>A0A2K0SVN1</accession>
<proteinExistence type="predicted"/>
<name>A0A2K0SVN1_9HYPO</name>
<dbReference type="OrthoDB" id="4900277at2759"/>
<gene>
    <name evidence="2" type="ORF">TGAMA5MH_10716</name>
</gene>
<dbReference type="Proteomes" id="UP000236546">
    <property type="component" value="Unassembled WGS sequence"/>
</dbReference>
<feature type="compositionally biased region" description="Basic and acidic residues" evidence="1">
    <location>
        <begin position="31"/>
        <end position="44"/>
    </location>
</feature>
<comment type="caution">
    <text evidence="2">The sequence shown here is derived from an EMBL/GenBank/DDBJ whole genome shotgun (WGS) entry which is preliminary data.</text>
</comment>
<sequence length="892" mass="99337">MEPISGALDQFGQDTDQVVPAQATVDQPADSDGKTRETSSERVETTFEEPALLADRNVEVYGRASALLFINDKQLPGFHHDYVKRLGRNSVAPGLCVEVRPRWGPNTESVLSLKLLIRDGNVSYPFAYIEINMSKLEEVVSTQVFSTTDSDAINRLITPGIQSFPGAVEVINPEEKHRDLFNDVEESASLAEYIRTATSSFASASVIVNAGHVTQVYPPSFWGSLATFPTSLQTIVRDVRALIQQSLQPHSVIKWVVISPATEGWNKRWDLFKSRDIRRGAYQAFTCACRGGNIDDLDYENTTFDDVDRTDSCGGAARVFISRDERTVSLVVGAADEGMCKIKQAIACAEITFPAAMFPVPNSEWKAKPSDLEVYGISANSQPRAYIVAVILNKDSKRETLPEIGTRAELFLNVGQRPHPVPPIQLSPGQAADLAIKLQNHFAASIAKAHNKLVDAEDMYDKLVRMKASEEEIAKQQDYIDTVYENTYMEYATANVLGYISRISDHITHETPNATDDVRRWIQAQLIAQELRAQPGEDEIAHYNRIQTWLFQQRNIIRPVVNQRQDEPWKGFRVNLPAGVREDIALFYVEVPLQADWPRGFEQPPFIVDAPRRVPLSLGAYFANITRGEKNLFARIEYDVNDKSLCYEANAINLMNNVEDNSSAAEWWEYILAFNPDLITRELDLWARFPGIADGAANGHFVGRHLEAAYMLRKTRQGKVIITGGPGSGKTYFGTLIAQAVVKGGVVDTSRTSSISIPSAANMTWAELERQWNRQTNALRKALVVWTAPQNAQVLDAATRLHKTIPGGIIVKVHTWKAEVAALLDAGVRIPELMEPRPNATATERTIARLVNAFRKKEFNKLSPATNPYSISSQLRARAMANPGANRLLFEI</sequence>
<dbReference type="AlphaFoldDB" id="A0A2K0SVN1"/>
<evidence type="ECO:0008006" key="4">
    <source>
        <dbReference type="Google" id="ProtNLM"/>
    </source>
</evidence>
<protein>
    <recommendedName>
        <fullName evidence="4">DNA2/NAM7 helicase helicase domain-containing protein</fullName>
    </recommendedName>
</protein>
<evidence type="ECO:0000256" key="1">
    <source>
        <dbReference type="SAM" id="MobiDB-lite"/>
    </source>
</evidence>
<evidence type="ECO:0000313" key="2">
    <source>
        <dbReference type="EMBL" id="PNP37339.1"/>
    </source>
</evidence>
<dbReference type="EMBL" id="MTYH01000147">
    <property type="protein sequence ID" value="PNP37339.1"/>
    <property type="molecule type" value="Genomic_DNA"/>
</dbReference>
<feature type="region of interest" description="Disordered" evidence="1">
    <location>
        <begin position="1"/>
        <end position="44"/>
    </location>
</feature>
<organism evidence="2 3">
    <name type="scientific">Trichoderma gamsii</name>
    <dbReference type="NCBI Taxonomy" id="398673"/>
    <lineage>
        <taxon>Eukaryota</taxon>
        <taxon>Fungi</taxon>
        <taxon>Dikarya</taxon>
        <taxon>Ascomycota</taxon>
        <taxon>Pezizomycotina</taxon>
        <taxon>Sordariomycetes</taxon>
        <taxon>Hypocreomycetidae</taxon>
        <taxon>Hypocreales</taxon>
        <taxon>Hypocreaceae</taxon>
        <taxon>Trichoderma</taxon>
    </lineage>
</organism>
<evidence type="ECO:0000313" key="3">
    <source>
        <dbReference type="Proteomes" id="UP000236546"/>
    </source>
</evidence>